<dbReference type="FunCoup" id="F7AAS8">
    <property type="interactions" value="12"/>
</dbReference>
<dbReference type="GeneID" id="100184963"/>
<reference evidence="10" key="4">
    <citation type="submission" date="2025-09" db="UniProtKB">
        <authorList>
            <consortium name="Ensembl"/>
        </authorList>
    </citation>
    <scope>IDENTIFICATION</scope>
</reference>
<evidence type="ECO:0000256" key="7">
    <source>
        <dbReference type="ARBA" id="ARBA00023128"/>
    </source>
</evidence>
<sequence>MADNIEETPPCKSCKLSVDLEKPRWDQSTFGGRLKHFYAITDMRKLFVPDSQLDHAKNLVLAYRAGKCIGDTTEEQLWNAKHLYDSAFHPDSGEKMNLFGRMTFQVPGGMAITGLLLQFYKTPAQVALMQWFNQSFNAVVNYTNRNAASETSTKQMMFAYATATTTALGVALGLNIYSRKAPPVVARWVPFVAVASANAVNIPLSRQTELLNGVTITDAEGNVMGKSKKCAQKGISQVVFSRILMAAPGMVCLPIMMESLIKRKWFRSRTWLHLPFQVTGLGVFLIFMVPAACAVFPQQASMKVGDLELDVRKSIEEKHGNLINTVYFNKGL</sequence>
<gene>
    <name evidence="10" type="primary">LOC100184963</name>
</gene>
<keyword evidence="8 9" id="KW-0472">Membrane</keyword>
<keyword evidence="7 9" id="KW-0496">Mitochondrion</keyword>
<evidence type="ECO:0000256" key="6">
    <source>
        <dbReference type="ARBA" id="ARBA00022989"/>
    </source>
</evidence>
<keyword evidence="3" id="KW-0813">Transport</keyword>
<reference evidence="10" key="3">
    <citation type="submission" date="2025-08" db="UniProtKB">
        <authorList>
            <consortium name="Ensembl"/>
        </authorList>
    </citation>
    <scope>IDENTIFICATION</scope>
</reference>
<name>F7AAS8_CIOIN</name>
<dbReference type="PANTHER" id="PTHR11153:SF14">
    <property type="entry name" value="SIDEROFLEXIN-2"/>
    <property type="match status" value="1"/>
</dbReference>
<accession>F7AAS8</accession>
<dbReference type="GO" id="GO:0005743">
    <property type="term" value="C:mitochondrial inner membrane"/>
    <property type="evidence" value="ECO:0000318"/>
    <property type="project" value="GO_Central"/>
</dbReference>
<evidence type="ECO:0000256" key="2">
    <source>
        <dbReference type="ARBA" id="ARBA00005974"/>
    </source>
</evidence>
<keyword evidence="6 9" id="KW-1133">Transmembrane helix</keyword>
<evidence type="ECO:0000313" key="11">
    <source>
        <dbReference type="Proteomes" id="UP000008144"/>
    </source>
</evidence>
<dbReference type="GO" id="GO:0140300">
    <property type="term" value="P:serine import into mitochondrion"/>
    <property type="evidence" value="ECO:0000318"/>
    <property type="project" value="GO_Central"/>
</dbReference>
<evidence type="ECO:0000313" key="10">
    <source>
        <dbReference type="Ensembl" id="ENSCINP00000023396.2"/>
    </source>
</evidence>
<evidence type="ECO:0000256" key="1">
    <source>
        <dbReference type="ARBA" id="ARBA00004225"/>
    </source>
</evidence>
<feature type="transmembrane region" description="Helical" evidence="9">
    <location>
        <begin position="157"/>
        <end position="177"/>
    </location>
</feature>
<keyword evidence="4 9" id="KW-0812">Transmembrane</keyword>
<keyword evidence="11" id="KW-1185">Reference proteome</keyword>
<feature type="transmembrane region" description="Helical" evidence="9">
    <location>
        <begin position="234"/>
        <end position="256"/>
    </location>
</feature>
<dbReference type="GO" id="GO:0015075">
    <property type="term" value="F:monoatomic ion transmembrane transporter activity"/>
    <property type="evidence" value="ECO:0007669"/>
    <property type="project" value="InterPro"/>
</dbReference>
<reference evidence="11" key="1">
    <citation type="journal article" date="2002" name="Science">
        <title>The draft genome of Ciona intestinalis: insights into chordate and vertebrate origins.</title>
        <authorList>
            <person name="Dehal P."/>
            <person name="Satou Y."/>
            <person name="Campbell R.K."/>
            <person name="Chapman J."/>
            <person name="Degnan B."/>
            <person name="De Tomaso A."/>
            <person name="Davidson B."/>
            <person name="Di Gregorio A."/>
            <person name="Gelpke M."/>
            <person name="Goodstein D.M."/>
            <person name="Harafuji N."/>
            <person name="Hastings K.E."/>
            <person name="Ho I."/>
            <person name="Hotta K."/>
            <person name="Huang W."/>
            <person name="Kawashima T."/>
            <person name="Lemaire P."/>
            <person name="Martinez D."/>
            <person name="Meinertzhagen I.A."/>
            <person name="Necula S."/>
            <person name="Nonaka M."/>
            <person name="Putnam N."/>
            <person name="Rash S."/>
            <person name="Saiga H."/>
            <person name="Satake M."/>
            <person name="Terry A."/>
            <person name="Yamada L."/>
            <person name="Wang H.G."/>
            <person name="Awazu S."/>
            <person name="Azumi K."/>
            <person name="Boore J."/>
            <person name="Branno M."/>
            <person name="Chin-Bow S."/>
            <person name="DeSantis R."/>
            <person name="Doyle S."/>
            <person name="Francino P."/>
            <person name="Keys D.N."/>
            <person name="Haga S."/>
            <person name="Hayashi H."/>
            <person name="Hino K."/>
            <person name="Imai K.S."/>
            <person name="Inaba K."/>
            <person name="Kano S."/>
            <person name="Kobayashi K."/>
            <person name="Kobayashi M."/>
            <person name="Lee B.I."/>
            <person name="Makabe K.W."/>
            <person name="Manohar C."/>
            <person name="Matassi G."/>
            <person name="Medina M."/>
            <person name="Mochizuki Y."/>
            <person name="Mount S."/>
            <person name="Morishita T."/>
            <person name="Miura S."/>
            <person name="Nakayama A."/>
            <person name="Nishizaka S."/>
            <person name="Nomoto H."/>
            <person name="Ohta F."/>
            <person name="Oishi K."/>
            <person name="Rigoutsos I."/>
            <person name="Sano M."/>
            <person name="Sasaki A."/>
            <person name="Sasakura Y."/>
            <person name="Shoguchi E."/>
            <person name="Shin-i T."/>
            <person name="Spagnuolo A."/>
            <person name="Stainier D."/>
            <person name="Suzuki M.M."/>
            <person name="Tassy O."/>
            <person name="Takatori N."/>
            <person name="Tokuoka M."/>
            <person name="Yagi K."/>
            <person name="Yoshizaki F."/>
            <person name="Wada S."/>
            <person name="Zhang C."/>
            <person name="Hyatt P.D."/>
            <person name="Larimer F."/>
            <person name="Detter C."/>
            <person name="Doggett N."/>
            <person name="Glavina T."/>
            <person name="Hawkins T."/>
            <person name="Richardson P."/>
            <person name="Lucas S."/>
            <person name="Kohara Y."/>
            <person name="Levine M."/>
            <person name="Satoh N."/>
            <person name="Rokhsar D.S."/>
        </authorList>
    </citation>
    <scope>NUCLEOTIDE SEQUENCE [LARGE SCALE GENOMIC DNA]</scope>
</reference>
<comment type="subcellular location">
    <subcellularLocation>
        <location evidence="1 9">Mitochondrion membrane</location>
        <topology evidence="1 9">Multi-pass membrane protein</topology>
    </subcellularLocation>
</comment>
<comment type="similarity">
    <text evidence="2 9">Belongs to the sideroflexin family.</text>
</comment>
<dbReference type="RefSeq" id="XP_018669676.1">
    <property type="nucleotide sequence ID" value="XM_018814131.2"/>
</dbReference>
<dbReference type="InterPro" id="IPR004686">
    <property type="entry name" value="Mtc"/>
</dbReference>
<proteinExistence type="inferred from homology"/>
<dbReference type="Pfam" id="PF03820">
    <property type="entry name" value="SFXNs"/>
    <property type="match status" value="1"/>
</dbReference>
<dbReference type="GeneTree" id="ENSGT01030000234641"/>
<evidence type="ECO:0000256" key="5">
    <source>
        <dbReference type="ARBA" id="ARBA00022970"/>
    </source>
</evidence>
<keyword evidence="5" id="KW-0029">Amino-acid transport</keyword>
<accession>A0A1W5BGW1</accession>
<dbReference type="PANTHER" id="PTHR11153">
    <property type="entry name" value="SIDEROFLEXIN"/>
    <property type="match status" value="1"/>
</dbReference>
<dbReference type="NCBIfam" id="TIGR00798">
    <property type="entry name" value="mtc"/>
    <property type="match status" value="1"/>
</dbReference>
<evidence type="ECO:0000256" key="8">
    <source>
        <dbReference type="ARBA" id="ARBA00023136"/>
    </source>
</evidence>
<dbReference type="HOGENOM" id="CLU_039425_1_0_1"/>
<dbReference type="Ensembl" id="ENSCINT00000023642.2">
    <property type="protein sequence ID" value="ENSCINP00000023396.2"/>
    <property type="gene ID" value="ENSCING00000012557.2"/>
</dbReference>
<reference evidence="10" key="2">
    <citation type="journal article" date="2008" name="Genome Biol.">
        <title>Improved genome assembly and evidence-based global gene model set for the chordate Ciona intestinalis: new insight into intron and operon populations.</title>
        <authorList>
            <person name="Satou Y."/>
            <person name="Mineta K."/>
            <person name="Ogasawara M."/>
            <person name="Sasakura Y."/>
            <person name="Shoguchi E."/>
            <person name="Ueno K."/>
            <person name="Yamada L."/>
            <person name="Matsumoto J."/>
            <person name="Wasserscheid J."/>
            <person name="Dewar K."/>
            <person name="Wiley G.B."/>
            <person name="Macmil S.L."/>
            <person name="Roe B.A."/>
            <person name="Zeller R.W."/>
            <person name="Hastings K.E."/>
            <person name="Lemaire P."/>
            <person name="Lindquist E."/>
            <person name="Endo T."/>
            <person name="Hotta K."/>
            <person name="Inaba K."/>
        </authorList>
    </citation>
    <scope>NUCLEOTIDE SEQUENCE [LARGE SCALE GENOMIC DNA]</scope>
    <source>
        <strain evidence="10">wild type</strain>
    </source>
</reference>
<dbReference type="OMA" id="LQRYVPF"/>
<dbReference type="EMBL" id="EAAA01000341">
    <property type="status" value="NOT_ANNOTATED_CDS"/>
    <property type="molecule type" value="Genomic_DNA"/>
</dbReference>
<dbReference type="OrthoDB" id="6608471at2759"/>
<dbReference type="InParanoid" id="F7AAS8"/>
<organism evidence="10 11">
    <name type="scientific">Ciona intestinalis</name>
    <name type="common">Transparent sea squirt</name>
    <name type="synonym">Ascidia intestinalis</name>
    <dbReference type="NCBI Taxonomy" id="7719"/>
    <lineage>
        <taxon>Eukaryota</taxon>
        <taxon>Metazoa</taxon>
        <taxon>Chordata</taxon>
        <taxon>Tunicata</taxon>
        <taxon>Ascidiacea</taxon>
        <taxon>Phlebobranchia</taxon>
        <taxon>Cionidae</taxon>
        <taxon>Ciona</taxon>
    </lineage>
</organism>
<evidence type="ECO:0000256" key="9">
    <source>
        <dbReference type="RuleBase" id="RU362000"/>
    </source>
</evidence>
<dbReference type="GO" id="GO:0022857">
    <property type="term" value="F:transmembrane transporter activity"/>
    <property type="evidence" value="ECO:0000318"/>
    <property type="project" value="GO_Central"/>
</dbReference>
<dbReference type="Proteomes" id="UP000008144">
    <property type="component" value="Chromosome 1"/>
</dbReference>
<dbReference type="AlphaFoldDB" id="F7AAS8"/>
<evidence type="ECO:0000256" key="3">
    <source>
        <dbReference type="ARBA" id="ARBA00022448"/>
    </source>
</evidence>
<feature type="transmembrane region" description="Helical" evidence="9">
    <location>
        <begin position="276"/>
        <end position="296"/>
    </location>
</feature>
<evidence type="ECO:0000256" key="4">
    <source>
        <dbReference type="ARBA" id="ARBA00022692"/>
    </source>
</evidence>
<comment type="caution">
    <text evidence="9">Lacks conserved residue(s) required for the propagation of feature annotation.</text>
</comment>
<protein>
    <recommendedName>
        <fullName evidence="9">Sidoreflexin</fullName>
    </recommendedName>
</protein>